<dbReference type="InterPro" id="IPR017871">
    <property type="entry name" value="ABC_transporter-like_CS"/>
</dbReference>
<evidence type="ECO:0000313" key="5">
    <source>
        <dbReference type="EMBL" id="HIS74975.1"/>
    </source>
</evidence>
<comment type="caution">
    <text evidence="5">The sequence shown here is derived from an EMBL/GenBank/DDBJ whole genome shotgun (WGS) entry which is preliminary data.</text>
</comment>
<reference evidence="5" key="1">
    <citation type="submission" date="2020-10" db="EMBL/GenBank/DDBJ databases">
        <authorList>
            <person name="Gilroy R."/>
        </authorList>
    </citation>
    <scope>NUCLEOTIDE SEQUENCE</scope>
    <source>
        <strain evidence="5">CHK152-2871</strain>
    </source>
</reference>
<proteinExistence type="predicted"/>
<dbReference type="SMART" id="SM00382">
    <property type="entry name" value="AAA"/>
    <property type="match status" value="1"/>
</dbReference>
<name>A0A9D1JY96_9BACT</name>
<dbReference type="GO" id="GO:0005524">
    <property type="term" value="F:ATP binding"/>
    <property type="evidence" value="ECO:0007669"/>
    <property type="project" value="UniProtKB-KW"/>
</dbReference>
<accession>A0A9D1JY96</accession>
<sequence>MGIEVKNLTKEFNDKKVLNNISFKVEDGETLGVVGFSGSGKSTLLKIICGLLYPNSGEIITSPKNADIAMTFQYSALFDFLTVFENIAFPLTERKEFRNKYSQKELREIVAQKLKLVGLEGIENKYPSELSGGMQKRVGFARAIVTNPKIILYDEPTAGLDPVSSTLIENYIVELKKELNASCLVVTHQLSTIKRATDKAIMLYEGEIVYKGSTRELLNGTNPYTQQFVNASIKGPMKIKTL</sequence>
<keyword evidence="1" id="KW-0813">Transport</keyword>
<evidence type="ECO:0000259" key="4">
    <source>
        <dbReference type="PROSITE" id="PS50893"/>
    </source>
</evidence>
<dbReference type="PROSITE" id="PS00211">
    <property type="entry name" value="ABC_TRANSPORTER_1"/>
    <property type="match status" value="1"/>
</dbReference>
<dbReference type="Pfam" id="PF00005">
    <property type="entry name" value="ABC_tran"/>
    <property type="match status" value="1"/>
</dbReference>
<dbReference type="PROSITE" id="PS50893">
    <property type="entry name" value="ABC_TRANSPORTER_2"/>
    <property type="match status" value="1"/>
</dbReference>
<dbReference type="PANTHER" id="PTHR43023:SF3">
    <property type="entry name" value="PROTEIN TRIGALACTOSYLDIACYLGLYCEROL 3, CHLOROPLASTIC"/>
    <property type="match status" value="1"/>
</dbReference>
<keyword evidence="3 5" id="KW-0067">ATP-binding</keyword>
<evidence type="ECO:0000256" key="1">
    <source>
        <dbReference type="ARBA" id="ARBA00022448"/>
    </source>
</evidence>
<evidence type="ECO:0000313" key="6">
    <source>
        <dbReference type="Proteomes" id="UP000886865"/>
    </source>
</evidence>
<reference evidence="5" key="2">
    <citation type="journal article" date="2021" name="PeerJ">
        <title>Extensive microbial diversity within the chicken gut microbiome revealed by metagenomics and culture.</title>
        <authorList>
            <person name="Gilroy R."/>
            <person name="Ravi A."/>
            <person name="Getino M."/>
            <person name="Pursley I."/>
            <person name="Horton D.L."/>
            <person name="Alikhan N.F."/>
            <person name="Baker D."/>
            <person name="Gharbi K."/>
            <person name="Hall N."/>
            <person name="Watson M."/>
            <person name="Adriaenssens E.M."/>
            <person name="Foster-Nyarko E."/>
            <person name="Jarju S."/>
            <person name="Secka A."/>
            <person name="Antonio M."/>
            <person name="Oren A."/>
            <person name="Chaudhuri R.R."/>
            <person name="La Ragione R."/>
            <person name="Hildebrand F."/>
            <person name="Pallen M.J."/>
        </authorList>
    </citation>
    <scope>NUCLEOTIDE SEQUENCE</scope>
    <source>
        <strain evidence="5">CHK152-2871</strain>
    </source>
</reference>
<gene>
    <name evidence="5" type="ORF">IAA86_08160</name>
</gene>
<keyword evidence="2" id="KW-0547">Nucleotide-binding</keyword>
<dbReference type="InterPro" id="IPR003593">
    <property type="entry name" value="AAA+_ATPase"/>
</dbReference>
<dbReference type="SUPFAM" id="SSF52540">
    <property type="entry name" value="P-loop containing nucleoside triphosphate hydrolases"/>
    <property type="match status" value="1"/>
</dbReference>
<dbReference type="GO" id="GO:0016887">
    <property type="term" value="F:ATP hydrolysis activity"/>
    <property type="evidence" value="ECO:0007669"/>
    <property type="project" value="InterPro"/>
</dbReference>
<dbReference type="AlphaFoldDB" id="A0A9D1JY96"/>
<organism evidence="5 6">
    <name type="scientific">Candidatus Galligastranaerophilus intestinavium</name>
    <dbReference type="NCBI Taxonomy" id="2840836"/>
    <lineage>
        <taxon>Bacteria</taxon>
        <taxon>Candidatus Galligastranaerophilus</taxon>
    </lineage>
</organism>
<dbReference type="InterPro" id="IPR003439">
    <property type="entry name" value="ABC_transporter-like_ATP-bd"/>
</dbReference>
<dbReference type="PANTHER" id="PTHR43023">
    <property type="entry name" value="PROTEIN TRIGALACTOSYLDIACYLGLYCEROL 3, CHLOROPLASTIC"/>
    <property type="match status" value="1"/>
</dbReference>
<dbReference type="Gene3D" id="3.40.50.300">
    <property type="entry name" value="P-loop containing nucleotide triphosphate hydrolases"/>
    <property type="match status" value="1"/>
</dbReference>
<evidence type="ECO:0000256" key="2">
    <source>
        <dbReference type="ARBA" id="ARBA00022741"/>
    </source>
</evidence>
<dbReference type="Proteomes" id="UP000886865">
    <property type="component" value="Unassembled WGS sequence"/>
</dbReference>
<feature type="domain" description="ABC transporter" evidence="4">
    <location>
        <begin position="3"/>
        <end position="230"/>
    </location>
</feature>
<protein>
    <submittedName>
        <fullName evidence="5">ATP-binding cassette domain-containing protein</fullName>
    </submittedName>
</protein>
<evidence type="ECO:0000256" key="3">
    <source>
        <dbReference type="ARBA" id="ARBA00022840"/>
    </source>
</evidence>
<dbReference type="EMBL" id="DVJQ01000071">
    <property type="protein sequence ID" value="HIS74975.1"/>
    <property type="molecule type" value="Genomic_DNA"/>
</dbReference>
<dbReference type="InterPro" id="IPR027417">
    <property type="entry name" value="P-loop_NTPase"/>
</dbReference>